<organism evidence="3 4">
    <name type="scientific">Fulvivirga kasyanovii</name>
    <dbReference type="NCBI Taxonomy" id="396812"/>
    <lineage>
        <taxon>Bacteria</taxon>
        <taxon>Pseudomonadati</taxon>
        <taxon>Bacteroidota</taxon>
        <taxon>Cytophagia</taxon>
        <taxon>Cytophagales</taxon>
        <taxon>Fulvivirgaceae</taxon>
        <taxon>Fulvivirga</taxon>
    </lineage>
</organism>
<dbReference type="InterPro" id="IPR001387">
    <property type="entry name" value="Cro/C1-type_HTH"/>
</dbReference>
<accession>A0ABW9RJE5</accession>
<dbReference type="PANTHER" id="PTHR46558">
    <property type="entry name" value="TRACRIPTIONAL REGULATORY PROTEIN-RELATED-RELATED"/>
    <property type="match status" value="1"/>
</dbReference>
<dbReference type="PROSITE" id="PS50943">
    <property type="entry name" value="HTH_CROC1"/>
    <property type="match status" value="1"/>
</dbReference>
<evidence type="ECO:0000313" key="3">
    <source>
        <dbReference type="EMBL" id="MTI24203.1"/>
    </source>
</evidence>
<dbReference type="InterPro" id="IPR010982">
    <property type="entry name" value="Lambda_DNA-bd_dom_sf"/>
</dbReference>
<evidence type="ECO:0000256" key="1">
    <source>
        <dbReference type="ARBA" id="ARBA00023125"/>
    </source>
</evidence>
<dbReference type="RefSeq" id="WP_155169960.1">
    <property type="nucleotide sequence ID" value="NZ_BAAAFL010000019.1"/>
</dbReference>
<name>A0ABW9RJE5_9BACT</name>
<protein>
    <submittedName>
        <fullName evidence="3">XRE family transcriptional regulator</fullName>
    </submittedName>
</protein>
<reference evidence="3 4" key="1">
    <citation type="submission" date="2019-02" db="EMBL/GenBank/DDBJ databases">
        <authorList>
            <person name="Goldberg S.R."/>
            <person name="Haltli B.A."/>
            <person name="Correa H."/>
            <person name="Russell K.G."/>
        </authorList>
    </citation>
    <scope>NUCLEOTIDE SEQUENCE [LARGE SCALE GENOMIC DNA]</scope>
    <source>
        <strain evidence="3 4">JCM 16186</strain>
    </source>
</reference>
<dbReference type="Pfam" id="PF01381">
    <property type="entry name" value="HTH_3"/>
    <property type="match status" value="1"/>
</dbReference>
<dbReference type="CDD" id="cd00093">
    <property type="entry name" value="HTH_XRE"/>
    <property type="match status" value="1"/>
</dbReference>
<proteinExistence type="predicted"/>
<dbReference type="SUPFAM" id="SSF47413">
    <property type="entry name" value="lambda repressor-like DNA-binding domains"/>
    <property type="match status" value="1"/>
</dbReference>
<gene>
    <name evidence="3" type="ORF">E1163_04525</name>
</gene>
<feature type="domain" description="HTH cro/C1-type" evidence="2">
    <location>
        <begin position="7"/>
        <end position="61"/>
    </location>
</feature>
<sequence length="110" mass="12455">MSFGSRIVQARKDKKMSQEALAKALKATPTTVGRYERDEVKPSIEVAAKIAEVLEVSLDYMIGSSDNYIKDKTMLKRINDILTLNETDKDHILFTIDAMLRDAKTRQAYS</sequence>
<dbReference type="PANTHER" id="PTHR46558:SF11">
    <property type="entry name" value="HTH-TYPE TRANSCRIPTIONAL REGULATOR XRE"/>
    <property type="match status" value="1"/>
</dbReference>
<evidence type="ECO:0000259" key="2">
    <source>
        <dbReference type="PROSITE" id="PS50943"/>
    </source>
</evidence>
<keyword evidence="1" id="KW-0238">DNA-binding</keyword>
<dbReference type="EMBL" id="SMLW01000381">
    <property type="protein sequence ID" value="MTI24203.1"/>
    <property type="molecule type" value="Genomic_DNA"/>
</dbReference>
<dbReference type="Proteomes" id="UP000798808">
    <property type="component" value="Unassembled WGS sequence"/>
</dbReference>
<dbReference type="SMART" id="SM00530">
    <property type="entry name" value="HTH_XRE"/>
    <property type="match status" value="1"/>
</dbReference>
<dbReference type="InterPro" id="IPR049639">
    <property type="entry name" value="RstR"/>
</dbReference>
<dbReference type="Gene3D" id="1.10.260.40">
    <property type="entry name" value="lambda repressor-like DNA-binding domains"/>
    <property type="match status" value="1"/>
</dbReference>
<keyword evidence="4" id="KW-1185">Reference proteome</keyword>
<dbReference type="NCBIfam" id="NF041951">
    <property type="entry name" value="phage_RstR"/>
    <property type="match status" value="1"/>
</dbReference>
<comment type="caution">
    <text evidence="3">The sequence shown here is derived from an EMBL/GenBank/DDBJ whole genome shotgun (WGS) entry which is preliminary data.</text>
</comment>
<evidence type="ECO:0000313" key="4">
    <source>
        <dbReference type="Proteomes" id="UP000798808"/>
    </source>
</evidence>